<feature type="binding site" description="in other chain" evidence="8">
    <location>
        <position position="239"/>
    </location>
    <ligand>
        <name>IMP</name>
        <dbReference type="ChEBI" id="CHEBI:58053"/>
        <note>ligand shared between dimeric partners</note>
    </ligand>
</feature>
<feature type="binding site" description="in other chain" evidence="8">
    <location>
        <begin position="12"/>
        <end position="15"/>
    </location>
    <ligand>
        <name>IMP</name>
        <dbReference type="ChEBI" id="CHEBI:58053"/>
        <note>ligand shared between dimeric partners</note>
    </ligand>
</feature>
<comment type="subcellular location">
    <subcellularLocation>
        <location evidence="8">Cytoplasm</location>
    </subcellularLocation>
</comment>
<proteinExistence type="inferred from homology"/>
<dbReference type="EC" id="6.3.4.4" evidence="8 9"/>
<comment type="cofactor">
    <cofactor evidence="8">
        <name>Mg(2+)</name>
        <dbReference type="ChEBI" id="CHEBI:18420"/>
    </cofactor>
    <text evidence="8">Binds 1 Mg(2+) ion per subunit.</text>
</comment>
<feature type="binding site" evidence="8">
    <location>
        <begin position="418"/>
        <end position="420"/>
    </location>
    <ligand>
        <name>GTP</name>
        <dbReference type="ChEBI" id="CHEBI:37565"/>
    </ligand>
</feature>
<evidence type="ECO:0000256" key="9">
    <source>
        <dbReference type="RuleBase" id="RU000520"/>
    </source>
</evidence>
<dbReference type="GO" id="GO:0044208">
    <property type="term" value="P:'de novo' AMP biosynthetic process"/>
    <property type="evidence" value="ECO:0007669"/>
    <property type="project" value="UniProtKB-UniRule"/>
</dbReference>
<accession>A0ABD6BPH6</accession>
<feature type="binding site" description="in other chain" evidence="8">
    <location>
        <position position="305"/>
    </location>
    <ligand>
        <name>IMP</name>
        <dbReference type="ChEBI" id="CHEBI:58053"/>
        <note>ligand shared between dimeric partners</note>
    </ligand>
</feature>
<dbReference type="HAMAP" id="MF_00011">
    <property type="entry name" value="Adenylosucc_synth"/>
    <property type="match status" value="1"/>
</dbReference>
<feature type="binding site" evidence="8">
    <location>
        <begin position="39"/>
        <end position="41"/>
    </location>
    <ligand>
        <name>GTP</name>
        <dbReference type="ChEBI" id="CHEBI:37565"/>
    </ligand>
</feature>
<reference evidence="10 11" key="1">
    <citation type="journal article" date="2019" name="Int. J. Syst. Evol. Microbiol.">
        <title>The Global Catalogue of Microorganisms (GCM) 10K type strain sequencing project: providing services to taxonomists for standard genome sequencing and annotation.</title>
        <authorList>
            <consortium name="The Broad Institute Genomics Platform"/>
            <consortium name="The Broad Institute Genome Sequencing Center for Infectious Disease"/>
            <person name="Wu L."/>
            <person name="Ma J."/>
        </authorList>
    </citation>
    <scope>NUCLEOTIDE SEQUENCE [LARGE SCALE GENOMIC DNA]</scope>
    <source>
        <strain evidence="10 11">CGMCC 1.12859</strain>
    </source>
</reference>
<feature type="binding site" evidence="8">
    <location>
        <position position="307"/>
    </location>
    <ligand>
        <name>GTP</name>
        <dbReference type="ChEBI" id="CHEBI:37565"/>
    </ligand>
</feature>
<dbReference type="EMBL" id="JBHUCZ010000001">
    <property type="protein sequence ID" value="MFD1566546.1"/>
    <property type="molecule type" value="Genomic_DNA"/>
</dbReference>
<feature type="binding site" evidence="8">
    <location>
        <begin position="11"/>
        <end position="17"/>
    </location>
    <ligand>
        <name>GTP</name>
        <dbReference type="ChEBI" id="CHEBI:37565"/>
    </ligand>
</feature>
<dbReference type="CDD" id="cd03108">
    <property type="entry name" value="AdSS"/>
    <property type="match status" value="1"/>
</dbReference>
<keyword evidence="5 8" id="KW-0658">Purine biosynthesis</keyword>
<organism evidence="10 11">
    <name type="scientific">Halolamina litorea</name>
    <dbReference type="NCBI Taxonomy" id="1515593"/>
    <lineage>
        <taxon>Archaea</taxon>
        <taxon>Methanobacteriati</taxon>
        <taxon>Methanobacteriota</taxon>
        <taxon>Stenosarchaea group</taxon>
        <taxon>Halobacteria</taxon>
        <taxon>Halobacteriales</taxon>
        <taxon>Haloferacaceae</taxon>
    </lineage>
</organism>
<dbReference type="GO" id="GO:0005737">
    <property type="term" value="C:cytoplasm"/>
    <property type="evidence" value="ECO:0007669"/>
    <property type="project" value="UniProtKB-SubCell"/>
</dbReference>
<comment type="catalytic activity">
    <reaction evidence="8 9">
        <text>IMP + L-aspartate + GTP = N(6)-(1,2-dicarboxyethyl)-AMP + GDP + phosphate + 2 H(+)</text>
        <dbReference type="Rhea" id="RHEA:15753"/>
        <dbReference type="ChEBI" id="CHEBI:15378"/>
        <dbReference type="ChEBI" id="CHEBI:29991"/>
        <dbReference type="ChEBI" id="CHEBI:37565"/>
        <dbReference type="ChEBI" id="CHEBI:43474"/>
        <dbReference type="ChEBI" id="CHEBI:57567"/>
        <dbReference type="ChEBI" id="CHEBI:58053"/>
        <dbReference type="ChEBI" id="CHEBI:58189"/>
        <dbReference type="EC" id="6.3.4.4"/>
    </reaction>
</comment>
<dbReference type="SMART" id="SM00788">
    <property type="entry name" value="Adenylsucc_synt"/>
    <property type="match status" value="1"/>
</dbReference>
<dbReference type="FunFam" id="3.90.170.10:FF:000001">
    <property type="entry name" value="Adenylosuccinate synthetase"/>
    <property type="match status" value="1"/>
</dbReference>
<feature type="binding site" description="in other chain" evidence="8">
    <location>
        <position position="127"/>
    </location>
    <ligand>
        <name>IMP</name>
        <dbReference type="ChEBI" id="CHEBI:58053"/>
        <note>ligand shared between dimeric partners</note>
    </ligand>
</feature>
<evidence type="ECO:0000256" key="7">
    <source>
        <dbReference type="ARBA" id="ARBA00023134"/>
    </source>
</evidence>
<dbReference type="Gene3D" id="3.90.170.10">
    <property type="entry name" value="Adenylosuccinate Synthetase, subunit A, domain 3"/>
    <property type="match status" value="1"/>
</dbReference>
<evidence type="ECO:0000256" key="4">
    <source>
        <dbReference type="ARBA" id="ARBA00022741"/>
    </source>
</evidence>
<keyword evidence="8" id="KW-0963">Cytoplasm</keyword>
<dbReference type="InterPro" id="IPR001114">
    <property type="entry name" value="Adenylosuccinate_synthetase"/>
</dbReference>
<feature type="binding site" description="in other chain" evidence="8">
    <location>
        <position position="224"/>
    </location>
    <ligand>
        <name>IMP</name>
        <dbReference type="ChEBI" id="CHEBI:58053"/>
        <note>ligand shared between dimeric partners</note>
    </ligand>
</feature>
<evidence type="ECO:0000256" key="6">
    <source>
        <dbReference type="ARBA" id="ARBA00022842"/>
    </source>
</evidence>
<feature type="binding site" evidence="8">
    <location>
        <position position="39"/>
    </location>
    <ligand>
        <name>Mg(2+)</name>
        <dbReference type="ChEBI" id="CHEBI:18420"/>
    </ligand>
</feature>
<keyword evidence="2 8" id="KW-0436">Ligase</keyword>
<keyword evidence="6 8" id="KW-0460">Magnesium</keyword>
<dbReference type="GO" id="GO:0004019">
    <property type="term" value="F:adenylosuccinate synthase activity"/>
    <property type="evidence" value="ECO:0007669"/>
    <property type="project" value="UniProtKB-UniRule"/>
</dbReference>
<comment type="function">
    <text evidence="8">Plays an important role in the de novo pathway of purine nucleotide biosynthesis. Catalyzes the first committed step in the biosynthesis of AMP from IMP.</text>
</comment>
<evidence type="ECO:0000256" key="8">
    <source>
        <dbReference type="HAMAP-Rule" id="MF_00011"/>
    </source>
</evidence>
<dbReference type="Proteomes" id="UP001597139">
    <property type="component" value="Unassembled WGS sequence"/>
</dbReference>
<dbReference type="FunFam" id="1.10.300.10:FF:000001">
    <property type="entry name" value="Adenylosuccinate synthetase"/>
    <property type="match status" value="1"/>
</dbReference>
<evidence type="ECO:0000256" key="2">
    <source>
        <dbReference type="ARBA" id="ARBA00022598"/>
    </source>
</evidence>
<comment type="similarity">
    <text evidence="8 9">Belongs to the adenylosuccinate synthetase family.</text>
</comment>
<feature type="binding site" evidence="8">
    <location>
        <position position="12"/>
    </location>
    <ligand>
        <name>Mg(2+)</name>
        <dbReference type="ChEBI" id="CHEBI:18420"/>
    </ligand>
</feature>
<protein>
    <recommendedName>
        <fullName evidence="8 9">Adenylosuccinate synthetase</fullName>
        <shortName evidence="8">AMPSase</shortName>
        <shortName evidence="8">AdSS</shortName>
        <ecNumber evidence="8 9">6.3.4.4</ecNumber>
    </recommendedName>
    <alternativeName>
        <fullName evidence="8">IMP--aspartate ligase</fullName>
    </alternativeName>
</protein>
<evidence type="ECO:0000313" key="10">
    <source>
        <dbReference type="EMBL" id="MFD1566546.1"/>
    </source>
</evidence>
<comment type="subunit">
    <text evidence="1 8">Homodimer.</text>
</comment>
<keyword evidence="4 8" id="KW-0547">Nucleotide-binding</keyword>
<evidence type="ECO:0000313" key="11">
    <source>
        <dbReference type="Proteomes" id="UP001597139"/>
    </source>
</evidence>
<dbReference type="Pfam" id="PF00709">
    <property type="entry name" value="Adenylsucc_synt"/>
    <property type="match status" value="1"/>
</dbReference>
<feature type="binding site" evidence="8">
    <location>
        <begin position="301"/>
        <end position="307"/>
    </location>
    <ligand>
        <name>substrate</name>
    </ligand>
</feature>
<dbReference type="PANTHER" id="PTHR11846">
    <property type="entry name" value="ADENYLOSUCCINATE SYNTHETASE"/>
    <property type="match status" value="1"/>
</dbReference>
<dbReference type="InterPro" id="IPR042109">
    <property type="entry name" value="Adenylosuccinate_synth_dom1"/>
</dbReference>
<dbReference type="InterPro" id="IPR018220">
    <property type="entry name" value="Adenylosuccin_syn_GTP-bd"/>
</dbReference>
<keyword evidence="7 8" id="KW-0342">GTP-binding</keyword>
<feature type="active site" description="Proton donor" evidence="8">
    <location>
        <position position="40"/>
    </location>
</feature>
<comment type="pathway">
    <text evidence="8 9">Purine metabolism; AMP biosynthesis via de novo pathway; AMP from IMP: step 1/2.</text>
</comment>
<evidence type="ECO:0000256" key="3">
    <source>
        <dbReference type="ARBA" id="ARBA00022723"/>
    </source>
</evidence>
<dbReference type="PROSITE" id="PS01266">
    <property type="entry name" value="ADENYLOSUCCIN_SYN_1"/>
    <property type="match status" value="1"/>
</dbReference>
<name>A0ABD6BPH6_9EURY</name>
<sequence>MNTTLVGSQFGDEGKGRMTDVFSAAADAVVRFQGGDNAGHTIDVDGEEYSLRLVPSGVVRGKTGVLGNGCVVNFETLFDELDRLRERGLTPEVYVSGRATVVLPYHRVLDGAEEQAREVSATAVGTTGNGIGPAYEDATGRRAIRVAELLAPETLRERLEHVVPQKRVIAESLYGVDTGEAFDVDALFEQFRAYGDRLDREGMVVDTGSFLADHDGNVVFESAQGTHLDLDHGSYPFVTSSNPTAGGAVVGTGVPPETVADGETVGVVKAYLSRVGAGPMPTEFEGETATTLREAAGEFGTVTGRPRRVGWLDLPMLRHATQVNGYTGITLGHLDALATLDELEVCTAYELDGERIETPPHSADQWERCVPQYEHFDSWDEQDWQSVADRGYEALPENARAYVEFVSEDLGVPVYALGVGPGRAATIVRENPVIEADTGAQRPKR</sequence>
<dbReference type="InterPro" id="IPR042111">
    <property type="entry name" value="Adenylosuccinate_synth_dom3"/>
</dbReference>
<dbReference type="InterPro" id="IPR042110">
    <property type="entry name" value="Adenylosuccinate_synth_dom2"/>
</dbReference>
<feature type="binding site" description="in other chain" evidence="8">
    <location>
        <begin position="37"/>
        <end position="40"/>
    </location>
    <ligand>
        <name>IMP</name>
        <dbReference type="ChEBI" id="CHEBI:58053"/>
        <note>ligand shared between dimeric partners</note>
    </ligand>
</feature>
<dbReference type="RefSeq" id="WP_267645839.1">
    <property type="nucleotide sequence ID" value="NZ_JANHGR010000001.1"/>
</dbReference>
<dbReference type="AlphaFoldDB" id="A0ABD6BPH6"/>
<keyword evidence="11" id="KW-1185">Reference proteome</keyword>
<comment type="caution">
    <text evidence="10">The sequence shown here is derived from an EMBL/GenBank/DDBJ whole genome shotgun (WGS) entry which is preliminary data.</text>
</comment>
<dbReference type="Gene3D" id="1.10.300.10">
    <property type="entry name" value="Adenylosuccinate Synthetase, subunit A, domain 2"/>
    <property type="match status" value="1"/>
</dbReference>
<feature type="binding site" evidence="8">
    <location>
        <begin position="333"/>
        <end position="335"/>
    </location>
    <ligand>
        <name>GTP</name>
        <dbReference type="ChEBI" id="CHEBI:37565"/>
    </ligand>
</feature>
<dbReference type="GO" id="GO:0005525">
    <property type="term" value="F:GTP binding"/>
    <property type="evidence" value="ECO:0007669"/>
    <property type="project" value="UniProtKB-UniRule"/>
</dbReference>
<dbReference type="GO" id="GO:0000287">
    <property type="term" value="F:magnesium ion binding"/>
    <property type="evidence" value="ECO:0007669"/>
    <property type="project" value="UniProtKB-UniRule"/>
</dbReference>
<keyword evidence="3 8" id="KW-0479">Metal-binding</keyword>
<evidence type="ECO:0000256" key="1">
    <source>
        <dbReference type="ARBA" id="ARBA00011738"/>
    </source>
</evidence>
<dbReference type="NCBIfam" id="TIGR00184">
    <property type="entry name" value="purA"/>
    <property type="match status" value="1"/>
</dbReference>
<feature type="active site" description="Proton acceptor" evidence="8">
    <location>
        <position position="12"/>
    </location>
</feature>
<dbReference type="Gene3D" id="3.40.440.10">
    <property type="entry name" value="Adenylosuccinate Synthetase, subunit A, domain 1"/>
    <property type="match status" value="1"/>
</dbReference>
<dbReference type="SUPFAM" id="SSF52540">
    <property type="entry name" value="P-loop containing nucleoside triphosphate hydrolases"/>
    <property type="match status" value="1"/>
</dbReference>
<dbReference type="NCBIfam" id="NF002223">
    <property type="entry name" value="PRK01117.1"/>
    <property type="match status" value="1"/>
</dbReference>
<dbReference type="PANTHER" id="PTHR11846:SF0">
    <property type="entry name" value="ADENYLOSUCCINATE SYNTHETASE"/>
    <property type="match status" value="1"/>
</dbReference>
<feature type="binding site" evidence="8">
    <location>
        <position position="141"/>
    </location>
    <ligand>
        <name>IMP</name>
        <dbReference type="ChEBI" id="CHEBI:58053"/>
        <note>ligand shared between dimeric partners</note>
    </ligand>
</feature>
<dbReference type="InterPro" id="IPR027417">
    <property type="entry name" value="P-loop_NTPase"/>
</dbReference>
<evidence type="ECO:0000256" key="5">
    <source>
        <dbReference type="ARBA" id="ARBA00022755"/>
    </source>
</evidence>
<gene>
    <name evidence="8" type="primary">purA</name>
    <name evidence="10" type="ORF">ACFSAU_03495</name>
</gene>